<organism evidence="1">
    <name type="scientific">marine metagenome</name>
    <dbReference type="NCBI Taxonomy" id="408172"/>
    <lineage>
        <taxon>unclassified sequences</taxon>
        <taxon>metagenomes</taxon>
        <taxon>ecological metagenomes</taxon>
    </lineage>
</organism>
<proteinExistence type="predicted"/>
<accession>A0A381S3Y3</accession>
<dbReference type="InterPro" id="IPR023393">
    <property type="entry name" value="START-like_dom_sf"/>
</dbReference>
<dbReference type="CDD" id="cd05018">
    <property type="entry name" value="CoxG"/>
    <property type="match status" value="1"/>
</dbReference>
<evidence type="ECO:0000313" key="1">
    <source>
        <dbReference type="EMBL" id="SUZ98149.1"/>
    </source>
</evidence>
<reference evidence="1" key="1">
    <citation type="submission" date="2018-05" db="EMBL/GenBank/DDBJ databases">
        <authorList>
            <person name="Lanie J.A."/>
            <person name="Ng W.-L."/>
            <person name="Kazmierczak K.M."/>
            <person name="Andrzejewski T.M."/>
            <person name="Davidsen T.M."/>
            <person name="Wayne K.J."/>
            <person name="Tettelin H."/>
            <person name="Glass J.I."/>
            <person name="Rusch D."/>
            <person name="Podicherti R."/>
            <person name="Tsui H.-C.T."/>
            <person name="Winkler M.E."/>
        </authorList>
    </citation>
    <scope>NUCLEOTIDE SEQUENCE</scope>
</reference>
<sequence length="151" mass="16815">MAVRLEKEYHIDLCQEDVWDAINNPEILAEILPNCESLEPISEHRFTAHINVKIGPISSKFESTLEMFDLKEPDGYKFRVQGNGKKGSMNGQGEIKLFPNGSGTGFTFIAKGNITGIIARVGQRLIEATGKRLMDQGFENFKNRVMGNVVA</sequence>
<gene>
    <name evidence="1" type="ORF">METZ01_LOCUS51003</name>
</gene>
<dbReference type="EMBL" id="UINC01002577">
    <property type="protein sequence ID" value="SUZ98149.1"/>
    <property type="molecule type" value="Genomic_DNA"/>
</dbReference>
<dbReference type="InterPro" id="IPR010419">
    <property type="entry name" value="CO_DH_gsu"/>
</dbReference>
<name>A0A381S3Y3_9ZZZZ</name>
<dbReference type="PANTHER" id="PTHR38588:SF1">
    <property type="entry name" value="BLL0334 PROTEIN"/>
    <property type="match status" value="1"/>
</dbReference>
<protein>
    <recommendedName>
        <fullName evidence="2">Carbon monoxide dehydrogenase subunit G</fullName>
    </recommendedName>
</protein>
<dbReference type="Pfam" id="PF06240">
    <property type="entry name" value="COXG"/>
    <property type="match status" value="1"/>
</dbReference>
<dbReference type="AlphaFoldDB" id="A0A381S3Y3"/>
<evidence type="ECO:0008006" key="2">
    <source>
        <dbReference type="Google" id="ProtNLM"/>
    </source>
</evidence>
<dbReference type="Gene3D" id="3.30.530.20">
    <property type="match status" value="1"/>
</dbReference>
<dbReference type="SUPFAM" id="SSF55961">
    <property type="entry name" value="Bet v1-like"/>
    <property type="match status" value="1"/>
</dbReference>
<dbReference type="PANTHER" id="PTHR38588">
    <property type="entry name" value="BLL0334 PROTEIN"/>
    <property type="match status" value="1"/>
</dbReference>